<organism evidence="1 2">
    <name type="scientific">Catenuloplanes atrovinosus</name>
    <dbReference type="NCBI Taxonomy" id="137266"/>
    <lineage>
        <taxon>Bacteria</taxon>
        <taxon>Bacillati</taxon>
        <taxon>Actinomycetota</taxon>
        <taxon>Actinomycetes</taxon>
        <taxon>Micromonosporales</taxon>
        <taxon>Micromonosporaceae</taxon>
        <taxon>Catenuloplanes</taxon>
    </lineage>
</organism>
<protein>
    <submittedName>
        <fullName evidence="1">Outer membrane protein assembly factor BamB</fullName>
    </submittedName>
</protein>
<dbReference type="InterPro" id="IPR015943">
    <property type="entry name" value="WD40/YVTN_repeat-like_dom_sf"/>
</dbReference>
<dbReference type="SUPFAM" id="SSF69322">
    <property type="entry name" value="Tricorn protease domain 2"/>
    <property type="match status" value="1"/>
</dbReference>
<name>A0AAE3YPB1_9ACTN</name>
<evidence type="ECO:0000313" key="2">
    <source>
        <dbReference type="Proteomes" id="UP001183643"/>
    </source>
</evidence>
<dbReference type="AlphaFoldDB" id="A0AAE3YPB1"/>
<dbReference type="SMART" id="SM00564">
    <property type="entry name" value="PQQ"/>
    <property type="match status" value="3"/>
</dbReference>
<evidence type="ECO:0000313" key="1">
    <source>
        <dbReference type="EMBL" id="MDR7276076.1"/>
    </source>
</evidence>
<gene>
    <name evidence="1" type="ORF">J2S41_002854</name>
</gene>
<dbReference type="InterPro" id="IPR018391">
    <property type="entry name" value="PQQ_b-propeller_rpt"/>
</dbReference>
<sequence length="520" mass="56587">MVVDPFAEQEAAESQFGGYIPVHLPTPLTDGDGNVFVLRKGGEYVNCDAPGSGTPAPCGNSIGNLERQTWSVQAARWKGDRLLPTWSFTSDWKPSRIYGRESLFQSAMSGDVLYVPGAGGTVFQVAKSTGRVLRRINPFGGTVDPAAFTSGGLTLDAHGTLFYNVVRSETRPDGLEDVHGWLVRVTRDQKISMVDYRTLVPGAPKATDLCYEEFTGEMPFPPPPQPDGSPTMPVRSPCLSQRAAISLAPAVAADGTVYTVTRAHNRRGGRNYGYVVALKPDLTLKWATSLRGILNDGCGVLVPYGDGQFDCRPGAAFGVDPYTNEQPAAGVDDGSTASPVVLPDGSILYGTRNVYNGRRGHLMKFDHAGRYVTNFDYGWDITPAVHRHDGTYSLYIKDLNYEAGPYNLTRLDADLKREWSYASTETRSCERLPDGTVSCVDEGNHPHGFEWCISAPAVDRDGTVYGLSADGHFYVVDSRGNLRDKVFLSKTIASAYTPVSLDPRGRVYAQNNGELYVLGR</sequence>
<dbReference type="EMBL" id="JAVDYB010000001">
    <property type="protein sequence ID" value="MDR7276076.1"/>
    <property type="molecule type" value="Genomic_DNA"/>
</dbReference>
<dbReference type="Gene3D" id="2.130.10.10">
    <property type="entry name" value="YVTN repeat-like/Quinoprotein amine dehydrogenase"/>
    <property type="match status" value="1"/>
</dbReference>
<keyword evidence="2" id="KW-1185">Reference proteome</keyword>
<dbReference type="RefSeq" id="WP_310367885.1">
    <property type="nucleotide sequence ID" value="NZ_JAVDYB010000001.1"/>
</dbReference>
<accession>A0AAE3YPB1</accession>
<comment type="caution">
    <text evidence="1">The sequence shown here is derived from an EMBL/GenBank/DDBJ whole genome shotgun (WGS) entry which is preliminary data.</text>
</comment>
<reference evidence="1" key="1">
    <citation type="submission" date="2023-07" db="EMBL/GenBank/DDBJ databases">
        <title>Sequencing the genomes of 1000 actinobacteria strains.</title>
        <authorList>
            <person name="Klenk H.-P."/>
        </authorList>
    </citation>
    <scope>NUCLEOTIDE SEQUENCE</scope>
    <source>
        <strain evidence="1">DSM 44707</strain>
    </source>
</reference>
<proteinExistence type="predicted"/>
<dbReference type="Proteomes" id="UP001183643">
    <property type="component" value="Unassembled WGS sequence"/>
</dbReference>